<dbReference type="NCBIfam" id="TIGR02532">
    <property type="entry name" value="IV_pilin_GFxxxE"/>
    <property type="match status" value="1"/>
</dbReference>
<dbReference type="OrthoDB" id="6120687at2"/>
<dbReference type="AlphaFoldDB" id="A0A5A9W736"/>
<evidence type="ECO:0000313" key="2">
    <source>
        <dbReference type="EMBL" id="KAA0876333.1"/>
    </source>
</evidence>
<proteinExistence type="predicted"/>
<accession>A0A5A9W736</accession>
<dbReference type="Pfam" id="PF07963">
    <property type="entry name" value="N_methyl"/>
    <property type="match status" value="1"/>
</dbReference>
<keyword evidence="1" id="KW-0472">Membrane</keyword>
<feature type="transmembrane region" description="Helical" evidence="1">
    <location>
        <begin position="12"/>
        <end position="33"/>
    </location>
</feature>
<dbReference type="Proteomes" id="UP000325302">
    <property type="component" value="Unassembled WGS sequence"/>
</dbReference>
<evidence type="ECO:0000256" key="1">
    <source>
        <dbReference type="SAM" id="Phobius"/>
    </source>
</evidence>
<evidence type="ECO:0000313" key="3">
    <source>
        <dbReference type="Proteomes" id="UP000325302"/>
    </source>
</evidence>
<sequence length="182" mass="20588">MVTSQRAGHTLLELLVGLAISSILMLALSLQLLTSQRLWLQQVIWHQEQEVLRFSVPFLRSRIRQAQAVDASSQAQRLVLNHSALHARRNCLGQLQSSGSQFQEVFELRQQQLYCNNQPLIAGISALAFYYGVDLNADGQLSDAEWLPDAPCCLPVLAVSIEWMDRAEQPQRFIASLRRSQF</sequence>
<organism evidence="2 3">
    <name type="scientific">Nitrincola tapanii</name>
    <dbReference type="NCBI Taxonomy" id="1708751"/>
    <lineage>
        <taxon>Bacteria</taxon>
        <taxon>Pseudomonadati</taxon>
        <taxon>Pseudomonadota</taxon>
        <taxon>Gammaproteobacteria</taxon>
        <taxon>Oceanospirillales</taxon>
        <taxon>Oceanospirillaceae</taxon>
        <taxon>Nitrincola</taxon>
    </lineage>
</organism>
<dbReference type="RefSeq" id="WP_149389582.1">
    <property type="nucleotide sequence ID" value="NZ_SMRS01000001.1"/>
</dbReference>
<keyword evidence="1" id="KW-1133">Transmembrane helix</keyword>
<name>A0A5A9W736_9GAMM</name>
<reference evidence="2 3" key="1">
    <citation type="submission" date="2019-03" db="EMBL/GenBank/DDBJ databases">
        <title>Nitrincola sp. nov. isolated from an Indian soda lake.</title>
        <authorList>
            <person name="Joshi A."/>
            <person name="Thite S.V."/>
            <person name="Joseph N."/>
            <person name="Dhotre D."/>
            <person name="Moorthy M."/>
            <person name="Shouche Y.S."/>
        </authorList>
    </citation>
    <scope>NUCLEOTIDE SEQUENCE [LARGE SCALE GENOMIC DNA]</scope>
    <source>
        <strain evidence="2 3">MEB193</strain>
    </source>
</reference>
<gene>
    <name evidence="2" type="ORF">E1H14_00955</name>
</gene>
<keyword evidence="3" id="KW-1185">Reference proteome</keyword>
<dbReference type="InterPro" id="IPR012902">
    <property type="entry name" value="N_methyl_site"/>
</dbReference>
<comment type="caution">
    <text evidence="2">The sequence shown here is derived from an EMBL/GenBank/DDBJ whole genome shotgun (WGS) entry which is preliminary data.</text>
</comment>
<dbReference type="EMBL" id="SMRS01000001">
    <property type="protein sequence ID" value="KAA0876333.1"/>
    <property type="molecule type" value="Genomic_DNA"/>
</dbReference>
<protein>
    <submittedName>
        <fullName evidence="2">Prepilin-type N-terminal cleavage/methylation domain-containing protein</fullName>
    </submittedName>
</protein>
<keyword evidence="1" id="KW-0812">Transmembrane</keyword>